<dbReference type="GO" id="GO:0008477">
    <property type="term" value="F:purine nucleosidase activity"/>
    <property type="evidence" value="ECO:0007669"/>
    <property type="project" value="TreeGrafter"/>
</dbReference>
<dbReference type="GO" id="GO:0005829">
    <property type="term" value="C:cytosol"/>
    <property type="evidence" value="ECO:0007669"/>
    <property type="project" value="TreeGrafter"/>
</dbReference>
<evidence type="ECO:0000256" key="1">
    <source>
        <dbReference type="ARBA" id="ARBA00022801"/>
    </source>
</evidence>
<dbReference type="RefSeq" id="WP_083447681.1">
    <property type="nucleotide sequence ID" value="NZ_CP011801.1"/>
</dbReference>
<dbReference type="PANTHER" id="PTHR12304:SF4">
    <property type="entry name" value="URIDINE NUCLEOSIDASE"/>
    <property type="match status" value="1"/>
</dbReference>
<evidence type="ECO:0000256" key="2">
    <source>
        <dbReference type="ARBA" id="ARBA00023295"/>
    </source>
</evidence>
<evidence type="ECO:0000313" key="5">
    <source>
        <dbReference type="Proteomes" id="UP000069205"/>
    </source>
</evidence>
<dbReference type="PANTHER" id="PTHR12304">
    <property type="entry name" value="INOSINE-URIDINE PREFERRING NUCLEOSIDE HYDROLASE"/>
    <property type="match status" value="1"/>
</dbReference>
<organism evidence="4 5">
    <name type="scientific">Nitrospira moscoviensis</name>
    <dbReference type="NCBI Taxonomy" id="42253"/>
    <lineage>
        <taxon>Bacteria</taxon>
        <taxon>Pseudomonadati</taxon>
        <taxon>Nitrospirota</taxon>
        <taxon>Nitrospiria</taxon>
        <taxon>Nitrospirales</taxon>
        <taxon>Nitrospiraceae</taxon>
        <taxon>Nitrospira</taxon>
    </lineage>
</organism>
<name>A0A0K2G7M2_NITMO</name>
<keyword evidence="2" id="KW-0326">Glycosidase</keyword>
<dbReference type="Pfam" id="PF01156">
    <property type="entry name" value="IU_nuc_hydro"/>
    <property type="match status" value="1"/>
</dbReference>
<keyword evidence="1" id="KW-0378">Hydrolase</keyword>
<proteinExistence type="predicted"/>
<accession>A0A0K2G7M2</accession>
<dbReference type="SUPFAM" id="SSF53590">
    <property type="entry name" value="Nucleoside hydrolase"/>
    <property type="match status" value="1"/>
</dbReference>
<dbReference type="STRING" id="42253.NITMOv2_0438"/>
<dbReference type="PATRIC" id="fig|42253.5.peg.429"/>
<dbReference type="Proteomes" id="UP000069205">
    <property type="component" value="Chromosome"/>
</dbReference>
<dbReference type="EMBL" id="CP011801">
    <property type="protein sequence ID" value="ALA56874.1"/>
    <property type="molecule type" value="Genomic_DNA"/>
</dbReference>
<evidence type="ECO:0000313" key="4">
    <source>
        <dbReference type="EMBL" id="ALA56874.1"/>
    </source>
</evidence>
<gene>
    <name evidence="4" type="ORF">NITMOv2_0438</name>
</gene>
<dbReference type="GO" id="GO:0006152">
    <property type="term" value="P:purine nucleoside catabolic process"/>
    <property type="evidence" value="ECO:0007669"/>
    <property type="project" value="TreeGrafter"/>
</dbReference>
<dbReference type="InterPro" id="IPR023186">
    <property type="entry name" value="IUNH"/>
</dbReference>
<keyword evidence="5" id="KW-1185">Reference proteome</keyword>
<dbReference type="KEGG" id="nmv:NITMOv2_0438"/>
<dbReference type="OrthoDB" id="9797882at2"/>
<dbReference type="InterPro" id="IPR036452">
    <property type="entry name" value="Ribo_hydro-like"/>
</dbReference>
<reference evidence="4 5" key="1">
    <citation type="journal article" date="2015" name="Proc. Natl. Acad. Sci. U.S.A.">
        <title>Expanded metabolic versatility of ubiquitous nitrite-oxidizing bacteria from the genus Nitrospira.</title>
        <authorList>
            <person name="Koch H."/>
            <person name="Lucker S."/>
            <person name="Albertsen M."/>
            <person name="Kitzinger K."/>
            <person name="Herbold C."/>
            <person name="Spieck E."/>
            <person name="Nielsen P.H."/>
            <person name="Wagner M."/>
            <person name="Daims H."/>
        </authorList>
    </citation>
    <scope>NUCLEOTIDE SEQUENCE [LARGE SCALE GENOMIC DNA]</scope>
    <source>
        <strain evidence="4 5">NSP M-1</strain>
    </source>
</reference>
<protein>
    <recommendedName>
        <fullName evidence="3">Inosine/uridine-preferring nucleoside hydrolase domain-containing protein</fullName>
    </recommendedName>
</protein>
<feature type="domain" description="Inosine/uridine-preferring nucleoside hydrolase" evidence="3">
    <location>
        <begin position="64"/>
        <end position="328"/>
    </location>
</feature>
<evidence type="ECO:0000259" key="3">
    <source>
        <dbReference type="Pfam" id="PF01156"/>
    </source>
</evidence>
<dbReference type="AlphaFoldDB" id="A0A0K2G7M2"/>
<dbReference type="Gene3D" id="3.90.245.10">
    <property type="entry name" value="Ribonucleoside hydrolase-like"/>
    <property type="match status" value="1"/>
</dbReference>
<dbReference type="InterPro" id="IPR001910">
    <property type="entry name" value="Inosine/uridine_hydrolase_dom"/>
</dbReference>
<sequence length="392" mass="42146">MPTSHIMRYVRTTLVTAGAVAGAAAALLLVSLMLPVKVWRTGELPTVPLPVAPARADWPAPARLWIDTDAACGQGPRTDPDDCLALLLLAQEERVEVIGASTVFGNAPLVDTDQTTRALMAFIEGEGGPRIPVYRGSWAPMAHVESPAAAPPPAHERLRAALGQGPLTIVALGPLTNIALGLKDHPELHANVTRLVAVMGRRKGHVFHPIEGATARSFLGHGPVFRDFNVTEDPEAAAAVVAMALPMTLVPYEAARDVAVDPAILDRMADRGGTAAWVAQRARHWLTYWREDIGLEGFYPFDLVAAAYVIEPSLLHCADVPIAVTEDTWLFGWLGYRGLFVAADNQADSRPQAAGSALYCPDVSEHLAAWLAERLTSTPDRDRQRTVSIATR</sequence>